<evidence type="ECO:0000313" key="9">
    <source>
        <dbReference type="Proteomes" id="UP001521137"/>
    </source>
</evidence>
<organism evidence="8 9">
    <name type="scientific">Paraglaciecola algarum</name>
    <dbReference type="NCBI Taxonomy" id="3050085"/>
    <lineage>
        <taxon>Bacteria</taxon>
        <taxon>Pseudomonadati</taxon>
        <taxon>Pseudomonadota</taxon>
        <taxon>Gammaproteobacteria</taxon>
        <taxon>Alteromonadales</taxon>
        <taxon>Alteromonadaceae</taxon>
        <taxon>Paraglaciecola</taxon>
    </lineage>
</organism>
<evidence type="ECO:0000256" key="1">
    <source>
        <dbReference type="ARBA" id="ARBA00005230"/>
    </source>
</evidence>
<evidence type="ECO:0000256" key="6">
    <source>
        <dbReference type="ARBA" id="ARBA00029628"/>
    </source>
</evidence>
<protein>
    <recommendedName>
        <fullName evidence="2">Toxin CcdB</fullName>
    </recommendedName>
    <alternativeName>
        <fullName evidence="7">Cytotoxic protein CcdB</fullName>
    </alternativeName>
    <alternativeName>
        <fullName evidence="6">Protein LetD</fullName>
    </alternativeName>
</protein>
<dbReference type="InterPro" id="IPR011067">
    <property type="entry name" value="Plasmid_toxin/cell-grow_inhib"/>
</dbReference>
<comment type="similarity">
    <text evidence="1">Belongs to the CcdB toxin family.</text>
</comment>
<accession>A0ABS9D1H7</accession>
<dbReference type="Proteomes" id="UP001521137">
    <property type="component" value="Unassembled WGS sequence"/>
</dbReference>
<evidence type="ECO:0000256" key="7">
    <source>
        <dbReference type="ARBA" id="ARBA00033135"/>
    </source>
</evidence>
<dbReference type="Pfam" id="PF01845">
    <property type="entry name" value="CcdB"/>
    <property type="match status" value="1"/>
</dbReference>
<dbReference type="SUPFAM" id="SSF50118">
    <property type="entry name" value="Cell growth inhibitor/plasmid maintenance toxic component"/>
    <property type="match status" value="1"/>
</dbReference>
<keyword evidence="5" id="KW-0804">Transcription</keyword>
<evidence type="ECO:0000256" key="4">
    <source>
        <dbReference type="ARBA" id="ARBA00023015"/>
    </source>
</evidence>
<keyword evidence="4" id="KW-0805">Transcription regulation</keyword>
<evidence type="ECO:0000256" key="3">
    <source>
        <dbReference type="ARBA" id="ARBA00022491"/>
    </source>
</evidence>
<dbReference type="InterPro" id="IPR002712">
    <property type="entry name" value="CcdB"/>
</dbReference>
<evidence type="ECO:0000256" key="2">
    <source>
        <dbReference type="ARBA" id="ARBA00015075"/>
    </source>
</evidence>
<proteinExistence type="inferred from homology"/>
<evidence type="ECO:0000313" key="8">
    <source>
        <dbReference type="EMBL" id="MCF2946752.1"/>
    </source>
</evidence>
<keyword evidence="9" id="KW-1185">Reference proteome</keyword>
<sequence>MIPLGNARAFQNKTLNKLTPTLDYEGNTYLILTPQLTSMPPQFLQNPIGSMRSLRE</sequence>
<reference evidence="8 9" key="1">
    <citation type="submission" date="2022-01" db="EMBL/GenBank/DDBJ databases">
        <title>Paraglaciecola sp. G1-23.</title>
        <authorList>
            <person name="Jin M.S."/>
            <person name="Han D.M."/>
            <person name="Kim H.M."/>
            <person name="Jeon C.O."/>
        </authorList>
    </citation>
    <scope>NUCLEOTIDE SEQUENCE [LARGE SCALE GENOMIC DNA]</scope>
    <source>
        <strain evidence="8 9">G1-23</strain>
    </source>
</reference>
<gene>
    <name evidence="8" type="ORF">L0668_01420</name>
</gene>
<comment type="caution">
    <text evidence="8">The sequence shown here is derived from an EMBL/GenBank/DDBJ whole genome shotgun (WGS) entry which is preliminary data.</text>
</comment>
<dbReference type="Gene3D" id="2.30.30.110">
    <property type="match status" value="1"/>
</dbReference>
<dbReference type="EMBL" id="JAKGAS010000001">
    <property type="protein sequence ID" value="MCF2946752.1"/>
    <property type="molecule type" value="Genomic_DNA"/>
</dbReference>
<name>A0ABS9D1H7_9ALTE</name>
<evidence type="ECO:0000256" key="5">
    <source>
        <dbReference type="ARBA" id="ARBA00023163"/>
    </source>
</evidence>
<keyword evidence="3" id="KW-0678">Repressor</keyword>